<sequence length="86" mass="9769">MGGTSDWNDFRMFDIPTTGKPRKRGFQSRSGNFKWRQSGGYVIDMRDMSYLHLLNAIKICQATGNNGKAEQLRIVLNERATEGKAE</sequence>
<dbReference type="AlphaFoldDB" id="A0A084UDP7"/>
<evidence type="ECO:0000256" key="1">
    <source>
        <dbReference type="SAM" id="MobiDB-lite"/>
    </source>
</evidence>
<reference evidence="2 3" key="1">
    <citation type="submission" date="2014-05" db="EMBL/GenBank/DDBJ databases">
        <title>Draft Genome Sequence of Nitratireductor basaltis Strain UMTGB225, A Marine Bacterium Isolated from Green Barrel Tunicate.</title>
        <authorList>
            <person name="Gan H.Y."/>
        </authorList>
    </citation>
    <scope>NUCLEOTIDE SEQUENCE [LARGE SCALE GENOMIC DNA]</scope>
    <source>
        <strain evidence="2 3">UMTGB225</strain>
    </source>
</reference>
<dbReference type="RefSeq" id="WP_036482614.1">
    <property type="nucleotide sequence ID" value="NZ_JMQM01000001.1"/>
</dbReference>
<dbReference type="Proteomes" id="UP000053675">
    <property type="component" value="Unassembled WGS sequence"/>
</dbReference>
<proteinExistence type="predicted"/>
<keyword evidence="3" id="KW-1185">Reference proteome</keyword>
<name>A0A084UDP7_9HYPH</name>
<dbReference type="EMBL" id="JMQM01000001">
    <property type="protein sequence ID" value="KFB11083.1"/>
    <property type="molecule type" value="Genomic_DNA"/>
</dbReference>
<evidence type="ECO:0000313" key="3">
    <source>
        <dbReference type="Proteomes" id="UP000053675"/>
    </source>
</evidence>
<protein>
    <submittedName>
        <fullName evidence="2">Uncharacterized protein</fullName>
    </submittedName>
</protein>
<organism evidence="2 3">
    <name type="scientific">Nitratireductor basaltis</name>
    <dbReference type="NCBI Taxonomy" id="472175"/>
    <lineage>
        <taxon>Bacteria</taxon>
        <taxon>Pseudomonadati</taxon>
        <taxon>Pseudomonadota</taxon>
        <taxon>Alphaproteobacteria</taxon>
        <taxon>Hyphomicrobiales</taxon>
        <taxon>Phyllobacteriaceae</taxon>
        <taxon>Nitratireductor</taxon>
    </lineage>
</organism>
<evidence type="ECO:0000313" key="2">
    <source>
        <dbReference type="EMBL" id="KFB11083.1"/>
    </source>
</evidence>
<accession>A0A084UDP7</accession>
<gene>
    <name evidence="2" type="ORF">EL18_02125</name>
</gene>
<feature type="region of interest" description="Disordered" evidence="1">
    <location>
        <begin position="1"/>
        <end position="30"/>
    </location>
</feature>
<comment type="caution">
    <text evidence="2">The sequence shown here is derived from an EMBL/GenBank/DDBJ whole genome shotgun (WGS) entry which is preliminary data.</text>
</comment>
<dbReference type="STRING" id="472175.EL18_02125"/>